<dbReference type="RefSeq" id="WP_200989265.1">
    <property type="nucleotide sequence ID" value="NZ_CP063311.1"/>
</dbReference>
<organism evidence="1 2">
    <name type="scientific">Anabaenopsis elenkinii CCIBt3563</name>
    <dbReference type="NCBI Taxonomy" id="2779889"/>
    <lineage>
        <taxon>Bacteria</taxon>
        <taxon>Bacillati</taxon>
        <taxon>Cyanobacteriota</taxon>
        <taxon>Cyanophyceae</taxon>
        <taxon>Nostocales</taxon>
        <taxon>Nodulariaceae</taxon>
        <taxon>Anabaenopsis</taxon>
    </lineage>
</organism>
<reference evidence="2" key="1">
    <citation type="submission" date="2020-10" db="EMBL/GenBank/DDBJ databases">
        <title>Genome-based taxonomic classification of the species Anabaenopsis elenkinii.</title>
        <authorList>
            <person name="Delbaje E."/>
            <person name="Andreote A.P.D."/>
            <person name="Pellegrinetti T.A."/>
            <person name="Cruz R.B."/>
            <person name="Branco L.H.Z."/>
            <person name="Fiore M.F."/>
        </authorList>
    </citation>
    <scope>NUCLEOTIDE SEQUENCE [LARGE SCALE GENOMIC DNA]</scope>
    <source>
        <strain evidence="2">CCIBt3563</strain>
    </source>
</reference>
<evidence type="ECO:0000313" key="1">
    <source>
        <dbReference type="EMBL" id="QOV23719.1"/>
    </source>
</evidence>
<keyword evidence="2" id="KW-1185">Reference proteome</keyword>
<name>A0A7S6RF20_9CYAN</name>
<protein>
    <submittedName>
        <fullName evidence="1">Uncharacterized protein</fullName>
    </submittedName>
</protein>
<evidence type="ECO:0000313" key="2">
    <source>
        <dbReference type="Proteomes" id="UP000593846"/>
    </source>
</evidence>
<gene>
    <name evidence="1" type="ORF">IM676_05365</name>
</gene>
<dbReference type="EMBL" id="CP063311">
    <property type="protein sequence ID" value="QOV23719.1"/>
    <property type="molecule type" value="Genomic_DNA"/>
</dbReference>
<accession>A0A7S6RF20</accession>
<dbReference type="AlphaFoldDB" id="A0A7S6RF20"/>
<sequence length="108" mass="11499">MSKHLIIKDLDYLQEIGASSPVTGGNVHVSTGTTVNSGYAGAFAVALAEGEHTFTDTQTLARVILSGNFSMSLARARAIAFASTGNRIYQSVSNQTTMSFHFFNSTSF</sequence>
<dbReference type="KEGG" id="aee:IM676_05365"/>
<proteinExistence type="predicted"/>
<dbReference type="Proteomes" id="UP000593846">
    <property type="component" value="Chromosome"/>
</dbReference>